<dbReference type="STRING" id="1765722.AT728_02195"/>
<gene>
    <name evidence="2" type="ORF">AT728_02195</name>
</gene>
<reference evidence="2 3" key="1">
    <citation type="submission" date="2015-12" db="EMBL/GenBank/DDBJ databases">
        <title>Draft genome sequence of Streptomyces silvensis ATCC 53525, a producer of novel hormone antagonists.</title>
        <authorList>
            <person name="Johnston C.W."/>
            <person name="Li Y."/>
            <person name="Magarvey N.A."/>
        </authorList>
    </citation>
    <scope>NUCLEOTIDE SEQUENCE [LARGE SCALE GENOMIC DNA]</scope>
    <source>
        <strain evidence="2 3">ATCC 53525</strain>
    </source>
</reference>
<feature type="compositionally biased region" description="Basic and acidic residues" evidence="1">
    <location>
        <begin position="1"/>
        <end position="12"/>
    </location>
</feature>
<organism evidence="2 3">
    <name type="scientific">Streptomyces silvensis</name>
    <dbReference type="NCBI Taxonomy" id="1765722"/>
    <lineage>
        <taxon>Bacteria</taxon>
        <taxon>Bacillati</taxon>
        <taxon>Actinomycetota</taxon>
        <taxon>Actinomycetes</taxon>
        <taxon>Kitasatosporales</taxon>
        <taxon>Streptomycetaceae</taxon>
        <taxon>Streptomyces</taxon>
    </lineage>
</organism>
<accession>A0A0W7WU01</accession>
<keyword evidence="3" id="KW-1185">Reference proteome</keyword>
<evidence type="ECO:0000313" key="2">
    <source>
        <dbReference type="EMBL" id="KUF14065.1"/>
    </source>
</evidence>
<dbReference type="EMBL" id="LOCL01000062">
    <property type="protein sequence ID" value="KUF14065.1"/>
    <property type="molecule type" value="Genomic_DNA"/>
</dbReference>
<proteinExistence type="predicted"/>
<evidence type="ECO:0000313" key="3">
    <source>
        <dbReference type="Proteomes" id="UP000054804"/>
    </source>
</evidence>
<dbReference type="AlphaFoldDB" id="A0A0W7WU01"/>
<protein>
    <submittedName>
        <fullName evidence="2">Uncharacterized protein</fullName>
    </submittedName>
</protein>
<evidence type="ECO:0000256" key="1">
    <source>
        <dbReference type="SAM" id="MobiDB-lite"/>
    </source>
</evidence>
<feature type="region of interest" description="Disordered" evidence="1">
    <location>
        <begin position="1"/>
        <end position="52"/>
    </location>
</feature>
<sequence length="94" mass="9595">MLDIKISRDGGGPDRALADVARPVGGTRRDGPARAARRPGTGGTTALPGLRDPVLDRTVVGAAVPAWPPSAVDPEAAARLWELSADLTGLDAFA</sequence>
<name>A0A0W7WU01_9ACTN</name>
<comment type="caution">
    <text evidence="2">The sequence shown here is derived from an EMBL/GenBank/DDBJ whole genome shotgun (WGS) entry which is preliminary data.</text>
</comment>
<dbReference type="Proteomes" id="UP000054804">
    <property type="component" value="Unassembled WGS sequence"/>
</dbReference>